<dbReference type="PANTHER" id="PTHR31376">
    <property type="entry name" value="OS09G0467300 PROTEIN-RELATED"/>
    <property type="match status" value="1"/>
</dbReference>
<dbReference type="InterPro" id="IPR030182">
    <property type="entry name" value="PUP_plant"/>
</dbReference>
<dbReference type="GO" id="GO:0016020">
    <property type="term" value="C:membrane"/>
    <property type="evidence" value="ECO:0007669"/>
    <property type="project" value="UniProtKB-SubCell"/>
</dbReference>
<comment type="caution">
    <text evidence="6">Lacks conserved residue(s) required for the propagation of feature annotation.</text>
</comment>
<comment type="subcellular location">
    <subcellularLocation>
        <location evidence="6">Membrane</location>
        <topology evidence="6">Multi-pass membrane protein</topology>
    </subcellularLocation>
</comment>
<protein>
    <recommendedName>
        <fullName evidence="6">Probable purine permease</fullName>
    </recommendedName>
</protein>
<organism evidence="7 8">
    <name type="scientific">Glycine soja</name>
    <name type="common">Wild soybean</name>
    <dbReference type="NCBI Taxonomy" id="3848"/>
    <lineage>
        <taxon>Eukaryota</taxon>
        <taxon>Viridiplantae</taxon>
        <taxon>Streptophyta</taxon>
        <taxon>Embryophyta</taxon>
        <taxon>Tracheophyta</taxon>
        <taxon>Spermatophyta</taxon>
        <taxon>Magnoliopsida</taxon>
        <taxon>eudicotyledons</taxon>
        <taxon>Gunneridae</taxon>
        <taxon>Pentapetalae</taxon>
        <taxon>rosids</taxon>
        <taxon>fabids</taxon>
        <taxon>Fabales</taxon>
        <taxon>Fabaceae</taxon>
        <taxon>Papilionoideae</taxon>
        <taxon>50 kb inversion clade</taxon>
        <taxon>NPAAA clade</taxon>
        <taxon>indigoferoid/millettioid clade</taxon>
        <taxon>Phaseoleae</taxon>
        <taxon>Glycine</taxon>
        <taxon>Glycine subgen. Soja</taxon>
    </lineage>
</organism>
<keyword evidence="2 6" id="KW-0813">Transport</keyword>
<feature type="transmembrane region" description="Helical" evidence="6">
    <location>
        <begin position="361"/>
        <end position="380"/>
    </location>
</feature>
<evidence type="ECO:0000256" key="3">
    <source>
        <dbReference type="ARBA" id="ARBA00022692"/>
    </source>
</evidence>
<keyword evidence="4 6" id="KW-1133">Transmembrane helix</keyword>
<evidence type="ECO:0000256" key="5">
    <source>
        <dbReference type="ARBA" id="ARBA00023136"/>
    </source>
</evidence>
<dbReference type="GO" id="GO:0005345">
    <property type="term" value="F:purine nucleobase transmembrane transporter activity"/>
    <property type="evidence" value="ECO:0007669"/>
    <property type="project" value="UniProtKB-UniRule"/>
</dbReference>
<evidence type="ECO:0000256" key="2">
    <source>
        <dbReference type="ARBA" id="ARBA00022448"/>
    </source>
</evidence>
<dbReference type="Pfam" id="PF16913">
    <property type="entry name" value="PUNUT"/>
    <property type="match status" value="2"/>
</dbReference>
<keyword evidence="3 6" id="KW-0812">Transmembrane</keyword>
<gene>
    <name evidence="7" type="ORF">D0Y65_011515</name>
</gene>
<dbReference type="PANTHER" id="PTHR31376:SF16">
    <property type="entry name" value="PURINE PERMEASE-RELATED"/>
    <property type="match status" value="1"/>
</dbReference>
<evidence type="ECO:0000256" key="6">
    <source>
        <dbReference type="RuleBase" id="RU368015"/>
    </source>
</evidence>
<feature type="transmembrane region" description="Helical" evidence="6">
    <location>
        <begin position="25"/>
        <end position="48"/>
    </location>
</feature>
<feature type="transmembrane region" description="Helical" evidence="6">
    <location>
        <begin position="264"/>
        <end position="286"/>
    </location>
</feature>
<evidence type="ECO:0000256" key="4">
    <source>
        <dbReference type="ARBA" id="ARBA00022989"/>
    </source>
</evidence>
<feature type="transmembrane region" description="Helical" evidence="6">
    <location>
        <begin position="153"/>
        <end position="171"/>
    </location>
</feature>
<keyword evidence="5 6" id="KW-0472">Membrane</keyword>
<dbReference type="AlphaFoldDB" id="A0A445KK70"/>
<sequence>MTTNTIVTQQPQHSRLEKYKRWLRVSLYTILLLAGQCSGTLLVRFYFVKGGKSIWIQTSVQSAGFPILIPLLFHSKKHDKTNVPNNDTSKTKPKLPITFFLYLVFGLMIAAMDLTYACALLYLPLSTFALVCASQLIFNAVLTFFINSQKFTALILNSIIVLTISVTLIALNTESEETKNLSKQKQIIGFFCALGASAIFALHHSLMQFYFEKIIKTETFSTVLSMIFYPMIVGTIGGLVGLLVSGDWRTMGMEMKEFENGSVSYVMTLVCTSVTWQIGCVGQCLATPLGSFFFDKDVFVLSINAKSEDSEDLQLPKEKQIIGFFSALAASATFSLHHSLVQLCSDKDIKRETFSTLLGMLVYPMIIVSCGGIVGLFASGDGRTLGMEMKEFENGRVSYVITLLWNVVRWQLADIGNMELTIAPILGIIVFHDKFNWVKAIAFFLAL</sequence>
<feature type="transmembrane region" description="Helical" evidence="6">
    <location>
        <begin position="223"/>
        <end position="244"/>
    </location>
</feature>
<keyword evidence="8" id="KW-1185">Reference proteome</keyword>
<feature type="transmembrane region" description="Helical" evidence="6">
    <location>
        <begin position="128"/>
        <end position="146"/>
    </location>
</feature>
<evidence type="ECO:0000313" key="7">
    <source>
        <dbReference type="EMBL" id="RZC11348.1"/>
    </source>
</evidence>
<evidence type="ECO:0000313" key="8">
    <source>
        <dbReference type="Proteomes" id="UP000289340"/>
    </source>
</evidence>
<evidence type="ECO:0000256" key="1">
    <source>
        <dbReference type="ARBA" id="ARBA00006213"/>
    </source>
</evidence>
<feature type="transmembrane region" description="Helical" evidence="6">
    <location>
        <begin position="54"/>
        <end position="73"/>
    </location>
</feature>
<proteinExistence type="inferred from homology"/>
<feature type="transmembrane region" description="Helical" evidence="6">
    <location>
        <begin position="187"/>
        <end position="211"/>
    </location>
</feature>
<comment type="caution">
    <text evidence="7">The sequence shown here is derived from an EMBL/GenBank/DDBJ whole genome shotgun (WGS) entry which is preliminary data.</text>
</comment>
<dbReference type="GO" id="GO:0015211">
    <property type="term" value="F:purine nucleoside transmembrane transporter activity"/>
    <property type="evidence" value="ECO:0007669"/>
    <property type="project" value="UniProtKB-UniRule"/>
</dbReference>
<reference evidence="7 8" key="1">
    <citation type="submission" date="2018-09" db="EMBL/GenBank/DDBJ databases">
        <title>A high-quality reference genome of wild soybean provides a powerful tool to mine soybean genomes.</title>
        <authorList>
            <person name="Xie M."/>
            <person name="Chung C.Y.L."/>
            <person name="Li M.-W."/>
            <person name="Wong F.-L."/>
            <person name="Chan T.-F."/>
            <person name="Lam H.-M."/>
        </authorList>
    </citation>
    <scope>NUCLEOTIDE SEQUENCE [LARGE SCALE GENOMIC DNA]</scope>
    <source>
        <strain evidence="8">cv. W05</strain>
        <tissue evidence="7">Hypocotyl of etiolated seedlings</tissue>
    </source>
</reference>
<name>A0A445KK70_GLYSO</name>
<feature type="transmembrane region" description="Helical" evidence="6">
    <location>
        <begin position="99"/>
        <end position="122"/>
    </location>
</feature>
<comment type="similarity">
    <text evidence="1 6">Belongs to the purine permeases (TC 2.A.7.14) family.</text>
</comment>
<dbReference type="Proteomes" id="UP000289340">
    <property type="component" value="Chromosome 5"/>
</dbReference>
<dbReference type="EMBL" id="QZWG01000005">
    <property type="protein sequence ID" value="RZC11348.1"/>
    <property type="molecule type" value="Genomic_DNA"/>
</dbReference>
<accession>A0A445KK70</accession>